<dbReference type="InterPro" id="IPR046496">
    <property type="entry name" value="DUF6589"/>
</dbReference>
<dbReference type="EMBL" id="JACAZH010000004">
    <property type="protein sequence ID" value="KAF7371289.1"/>
    <property type="molecule type" value="Genomic_DNA"/>
</dbReference>
<dbReference type="AlphaFoldDB" id="A0A8H7DDC0"/>
<evidence type="ECO:0000313" key="3">
    <source>
        <dbReference type="EMBL" id="KAF7371289.1"/>
    </source>
</evidence>
<keyword evidence="4" id="KW-1185">Reference proteome</keyword>
<gene>
    <name evidence="3" type="ORF">MSAN_00764800</name>
</gene>
<reference evidence="3" key="1">
    <citation type="submission" date="2020-05" db="EMBL/GenBank/DDBJ databases">
        <title>Mycena genomes resolve the evolution of fungal bioluminescence.</title>
        <authorList>
            <person name="Tsai I.J."/>
        </authorList>
    </citation>
    <scope>NUCLEOTIDE SEQUENCE</scope>
    <source>
        <strain evidence="3">160909Yilan</strain>
    </source>
</reference>
<name>A0A8H7DDC0_9AGAR</name>
<evidence type="ECO:0000313" key="4">
    <source>
        <dbReference type="Proteomes" id="UP000623467"/>
    </source>
</evidence>
<dbReference type="Proteomes" id="UP000623467">
    <property type="component" value="Unassembled WGS sequence"/>
</dbReference>
<dbReference type="Pfam" id="PF20231">
    <property type="entry name" value="DUF6589"/>
    <property type="match status" value="1"/>
</dbReference>
<protein>
    <recommendedName>
        <fullName evidence="2">DUF6589 domain-containing protein</fullName>
    </recommendedName>
</protein>
<sequence>MLVAPIMQRLAISTGLHFNRDIRPSNEQLHIFHDQLIITVIKALLLYNEGFEDVAKHPSLRHKSIRAIPVGYKTLQFATRASTNEEATVRGNLQYHDELYVTQLKRTPESLSKYAIPSYNDQLTNARIRGAQLLRSKDVDAWERRDIFQLGFGLFHLCLNLVWAILHTHRGSVNELGSLAYFFALMEKKRLGNDQPDYHSLLAALTQILHGLLLNAWVKECGFPSLKSFADSKPDPNSLRNIASRILNTYATPMPEADSPESVKDPAAGEESSDSGSDGEADVLFPFNISLAPAQNPKDDVAYHNIRLLTRELLTVIVLVRAISDGDIGRVEVLLPHLAMMFRGAGCNKYCSEILHFIHNLKHVWTPEFAFEY</sequence>
<comment type="caution">
    <text evidence="3">The sequence shown here is derived from an EMBL/GenBank/DDBJ whole genome shotgun (WGS) entry which is preliminary data.</text>
</comment>
<feature type="region of interest" description="Disordered" evidence="1">
    <location>
        <begin position="254"/>
        <end position="278"/>
    </location>
</feature>
<evidence type="ECO:0000259" key="2">
    <source>
        <dbReference type="Pfam" id="PF20231"/>
    </source>
</evidence>
<evidence type="ECO:0000256" key="1">
    <source>
        <dbReference type="SAM" id="MobiDB-lite"/>
    </source>
</evidence>
<dbReference type="OrthoDB" id="3040861at2759"/>
<organism evidence="3 4">
    <name type="scientific">Mycena sanguinolenta</name>
    <dbReference type="NCBI Taxonomy" id="230812"/>
    <lineage>
        <taxon>Eukaryota</taxon>
        <taxon>Fungi</taxon>
        <taxon>Dikarya</taxon>
        <taxon>Basidiomycota</taxon>
        <taxon>Agaricomycotina</taxon>
        <taxon>Agaricomycetes</taxon>
        <taxon>Agaricomycetidae</taxon>
        <taxon>Agaricales</taxon>
        <taxon>Marasmiineae</taxon>
        <taxon>Mycenaceae</taxon>
        <taxon>Mycena</taxon>
    </lineage>
</organism>
<proteinExistence type="predicted"/>
<feature type="domain" description="DUF6589" evidence="2">
    <location>
        <begin position="16"/>
        <end position="369"/>
    </location>
</feature>
<accession>A0A8H7DDC0</accession>